<dbReference type="PANTHER" id="PTHR11102">
    <property type="entry name" value="SEL-1-LIKE PROTEIN"/>
    <property type="match status" value="1"/>
</dbReference>
<dbReference type="InterPro" id="IPR011990">
    <property type="entry name" value="TPR-like_helical_dom_sf"/>
</dbReference>
<dbReference type="InterPro" id="IPR006597">
    <property type="entry name" value="Sel1-like"/>
</dbReference>
<keyword evidence="5" id="KW-1185">Reference proteome</keyword>
<dbReference type="Proteomes" id="UP000029641">
    <property type="component" value="Unassembled WGS sequence"/>
</dbReference>
<dbReference type="SMART" id="SM00671">
    <property type="entry name" value="SEL1"/>
    <property type="match status" value="4"/>
</dbReference>
<dbReference type="SUPFAM" id="SSF81901">
    <property type="entry name" value="HCP-like"/>
    <property type="match status" value="1"/>
</dbReference>
<evidence type="ECO:0000313" key="1">
    <source>
        <dbReference type="EMBL" id="GAL67722.1"/>
    </source>
</evidence>
<dbReference type="GO" id="GO:0036503">
    <property type="term" value="P:ERAD pathway"/>
    <property type="evidence" value="ECO:0007669"/>
    <property type="project" value="TreeGrafter"/>
</dbReference>
<dbReference type="EMBL" id="BBNY01000002">
    <property type="protein sequence ID" value="GAL88325.1"/>
    <property type="molecule type" value="Genomic_DNA"/>
</dbReference>
<gene>
    <name evidence="1" type="ORF">JCM19301_1009</name>
    <name evidence="2" type="ORF">JCM19302_327</name>
    <name evidence="3" type="ORF">JCM19538_1651</name>
</gene>
<sequence length="479" mass="55095">MKQKLHYVVFVACFYFVIDSNAQTDSINYKQDTNAAIAYLQKENYSQQDSIKAIELLKPCVDGEYPHAQFIMGRLYLNNHLQNDDEKGFKLIKKSAKQYFPRACTDLGNLFKYGIGCEIDFKKAKKWYKKAHKLGDTRGTYSVGYLHYKGLGIKQNYKKAIKWFKQSNNYPMAKHWLGVAHYFGYGVSVNKQKAMKLLKENYIENSDVMLHCMEYHLNNNEENKTDIEFTEILDSELKSNNLSFENLKGNWSGSLVQLDWSEKHVEQSFPVSVEFSKDPNEQVVYKLSLIDQSYEGVAESFDNKLLFEDFSYNFKRPYFNSNDEQNVSYTINSASFEISTFEDQEYLTAIFDTYVASMREPGNTLALILSKDETVTENGKTISSEVVDALSEQTDDFIKLYPNPFESDLFISYKLEDSGLVHITVSDLNGNQSYALEEGRMQSSGSYTYYFDGSILPQGISVITVFVNGEKHTKLIAKK</sequence>
<dbReference type="EMBL" id="BBNS01000018">
    <property type="protein sequence ID" value="GAL71982.1"/>
    <property type="molecule type" value="Genomic_DNA"/>
</dbReference>
<dbReference type="Proteomes" id="UP000029646">
    <property type="component" value="Unassembled WGS sequence"/>
</dbReference>
<evidence type="ECO:0000313" key="4">
    <source>
        <dbReference type="Proteomes" id="UP000029641"/>
    </source>
</evidence>
<dbReference type="AlphaFoldDB" id="A0A090WJT3"/>
<evidence type="ECO:0008006" key="6">
    <source>
        <dbReference type="Google" id="ProtNLM"/>
    </source>
</evidence>
<accession>A0A090WJT3</accession>
<name>A0A090WJT3_9FLAO</name>
<evidence type="ECO:0000313" key="3">
    <source>
        <dbReference type="EMBL" id="GAL88325.1"/>
    </source>
</evidence>
<dbReference type="EMBL" id="BBNR01000012">
    <property type="protein sequence ID" value="GAL67722.1"/>
    <property type="molecule type" value="Genomic_DNA"/>
</dbReference>
<dbReference type="OrthoDB" id="1186419at2"/>
<dbReference type="Pfam" id="PF08238">
    <property type="entry name" value="Sel1"/>
    <property type="match status" value="4"/>
</dbReference>
<evidence type="ECO:0000313" key="2">
    <source>
        <dbReference type="EMBL" id="GAL71982.1"/>
    </source>
</evidence>
<dbReference type="Proteomes" id="UP000030184">
    <property type="component" value="Unassembled WGS sequence"/>
</dbReference>
<dbReference type="eggNOG" id="COG0790">
    <property type="taxonomic scope" value="Bacteria"/>
</dbReference>
<reference evidence="5" key="1">
    <citation type="journal article" date="2014" name="Genome Announc.">
        <title>Draft Genome Sequence of Marine Flavobacterium Jejuia pallidilutea Strain 11shimoA1 and Pigmentation Mutants.</title>
        <authorList>
            <person name="Takatani N."/>
            <person name="Nakanishi M."/>
            <person name="Meirelles P."/>
            <person name="Mino S."/>
            <person name="Suda W."/>
            <person name="Oshima K."/>
            <person name="Hattori M."/>
            <person name="Ohkuma M."/>
            <person name="Hosokawa M."/>
            <person name="Miyashita K."/>
            <person name="Thompson F.L."/>
            <person name="Niwa A."/>
            <person name="Sawabe T."/>
            <person name="Sawabe T."/>
        </authorList>
    </citation>
    <scope>NUCLEOTIDE SEQUENCE [LARGE SCALE GENOMIC DNA]</scope>
    <source>
        <strain evidence="5">JCM 19538</strain>
    </source>
</reference>
<organism evidence="1 4">
    <name type="scientific">Jejuia pallidilutea</name>
    <dbReference type="NCBI Taxonomy" id="504487"/>
    <lineage>
        <taxon>Bacteria</taxon>
        <taxon>Pseudomonadati</taxon>
        <taxon>Bacteroidota</taxon>
        <taxon>Flavobacteriia</taxon>
        <taxon>Flavobacteriales</taxon>
        <taxon>Flavobacteriaceae</taxon>
        <taxon>Jejuia</taxon>
    </lineage>
</organism>
<dbReference type="Gene3D" id="1.25.40.10">
    <property type="entry name" value="Tetratricopeptide repeat domain"/>
    <property type="match status" value="1"/>
</dbReference>
<comment type="caution">
    <text evidence="1">The sequence shown here is derived from an EMBL/GenBank/DDBJ whole genome shotgun (WGS) entry which is preliminary data.</text>
</comment>
<evidence type="ECO:0000313" key="5">
    <source>
        <dbReference type="Proteomes" id="UP000030184"/>
    </source>
</evidence>
<protein>
    <recommendedName>
        <fullName evidence="6">Secretion system C-terminal sorting domain-containing protein</fullName>
    </recommendedName>
</protein>
<proteinExistence type="predicted"/>
<dbReference type="InterPro" id="IPR050767">
    <property type="entry name" value="Sel1_AlgK"/>
</dbReference>
<dbReference type="PANTHER" id="PTHR11102:SF147">
    <property type="entry name" value="SEL1L ADAPTOR SUBUNIT OF ERAD E3 UBIQUITIN LIGASE"/>
    <property type="match status" value="1"/>
</dbReference>
<dbReference type="RefSeq" id="WP_042244338.1">
    <property type="nucleotide sequence ID" value="NZ_BBNR01000012.1"/>
</dbReference>
<dbReference type="STRING" id="504487.JCM19538_1651"/>